<dbReference type="GeneID" id="16994322"/>
<dbReference type="InterPro" id="IPR023210">
    <property type="entry name" value="NADP_OxRdtase_dom"/>
</dbReference>
<organism evidence="2 3">
    <name type="scientific">Cyanidioschyzon merolae (strain NIES-3377 / 10D)</name>
    <name type="common">Unicellular red alga</name>
    <dbReference type="NCBI Taxonomy" id="280699"/>
    <lineage>
        <taxon>Eukaryota</taxon>
        <taxon>Rhodophyta</taxon>
        <taxon>Bangiophyceae</taxon>
        <taxon>Cyanidiales</taxon>
        <taxon>Cyanidiaceae</taxon>
        <taxon>Cyanidioschyzon</taxon>
    </lineage>
</organism>
<protein>
    <recommendedName>
        <fullName evidence="1">NADP-dependent oxidoreductase domain-containing protein</fullName>
    </recommendedName>
</protein>
<dbReference type="OMA" id="DYDNMFD"/>
<dbReference type="GO" id="GO:0010349">
    <property type="term" value="F:L-galactose dehydrogenase activity"/>
    <property type="evidence" value="ECO:0007669"/>
    <property type="project" value="InterPro"/>
</dbReference>
<proteinExistence type="predicted"/>
<reference evidence="2 3" key="2">
    <citation type="journal article" date="2007" name="BMC Biol.">
        <title>A 100%-complete sequence reveals unusually simple genomic features in the hot-spring red alga Cyanidioschyzon merolae.</title>
        <authorList>
            <person name="Nozaki H."/>
            <person name="Takano H."/>
            <person name="Misumi O."/>
            <person name="Terasawa K."/>
            <person name="Matsuzaki M."/>
            <person name="Maruyama S."/>
            <person name="Nishida K."/>
            <person name="Yagisawa F."/>
            <person name="Yoshida Y."/>
            <person name="Fujiwara T."/>
            <person name="Takio S."/>
            <person name="Tamura K."/>
            <person name="Chung S.J."/>
            <person name="Nakamura S."/>
            <person name="Kuroiwa H."/>
            <person name="Tanaka K."/>
            <person name="Sato N."/>
            <person name="Kuroiwa T."/>
        </authorList>
    </citation>
    <scope>NUCLEOTIDE SEQUENCE [LARGE SCALE GENOMIC DNA]</scope>
    <source>
        <strain evidence="2 3">10D</strain>
    </source>
</reference>
<dbReference type="Proteomes" id="UP000007014">
    <property type="component" value="Chromosome 11"/>
</dbReference>
<feature type="domain" description="NADP-dependent oxidoreductase" evidence="1">
    <location>
        <begin position="36"/>
        <end position="330"/>
    </location>
</feature>
<dbReference type="OrthoDB" id="48988at2759"/>
<dbReference type="InterPro" id="IPR036812">
    <property type="entry name" value="NAD(P)_OxRdtase_dom_sf"/>
</dbReference>
<dbReference type="STRING" id="280699.M1VD12"/>
<dbReference type="CDD" id="cd19163">
    <property type="entry name" value="AKR_galDH"/>
    <property type="match status" value="1"/>
</dbReference>
<dbReference type="RefSeq" id="XP_005536608.1">
    <property type="nucleotide sequence ID" value="XM_005536551.1"/>
</dbReference>
<dbReference type="EMBL" id="AP006493">
    <property type="protein sequence ID" value="BAM80572.1"/>
    <property type="molecule type" value="Genomic_DNA"/>
</dbReference>
<dbReference type="PANTHER" id="PTHR42686">
    <property type="entry name" value="GH17980P-RELATED"/>
    <property type="match status" value="1"/>
</dbReference>
<dbReference type="Gramene" id="CMK211CT">
    <property type="protein sequence ID" value="CMK211CT"/>
    <property type="gene ID" value="CMK211C"/>
</dbReference>
<evidence type="ECO:0000313" key="3">
    <source>
        <dbReference type="Proteomes" id="UP000007014"/>
    </source>
</evidence>
<evidence type="ECO:0000259" key="1">
    <source>
        <dbReference type="Pfam" id="PF00248"/>
    </source>
</evidence>
<dbReference type="SUPFAM" id="SSF51430">
    <property type="entry name" value="NAD(P)-linked oxidoreductase"/>
    <property type="match status" value="1"/>
</dbReference>
<dbReference type="AlphaFoldDB" id="M1VD12"/>
<dbReference type="Gene3D" id="3.20.20.100">
    <property type="entry name" value="NADP-dependent oxidoreductase domain"/>
    <property type="match status" value="1"/>
</dbReference>
<dbReference type="SMR" id="M1VD12"/>
<name>M1VD12_CYAM1</name>
<keyword evidence="3" id="KW-1185">Reference proteome</keyword>
<dbReference type="KEGG" id="cme:CYME_CMK211C"/>
<dbReference type="eggNOG" id="KOG1576">
    <property type="taxonomic scope" value="Eukaryota"/>
</dbReference>
<gene>
    <name evidence="2" type="ORF">CYME_CMK211C</name>
</gene>
<dbReference type="Pfam" id="PF00248">
    <property type="entry name" value="Aldo_ket_red"/>
    <property type="match status" value="1"/>
</dbReference>
<reference evidence="2 3" key="1">
    <citation type="journal article" date="2004" name="Nature">
        <title>Genome sequence of the ultrasmall unicellular red alga Cyanidioschyzon merolae 10D.</title>
        <authorList>
            <person name="Matsuzaki M."/>
            <person name="Misumi O."/>
            <person name="Shin-i T."/>
            <person name="Maruyama S."/>
            <person name="Takahara M."/>
            <person name="Miyagishima S."/>
            <person name="Mori T."/>
            <person name="Nishida K."/>
            <person name="Yagisawa F."/>
            <person name="Nishida K."/>
            <person name="Yoshida Y."/>
            <person name="Nishimura Y."/>
            <person name="Nakao S."/>
            <person name="Kobayashi T."/>
            <person name="Momoyama Y."/>
            <person name="Higashiyama T."/>
            <person name="Minoda A."/>
            <person name="Sano M."/>
            <person name="Nomoto H."/>
            <person name="Oishi K."/>
            <person name="Hayashi H."/>
            <person name="Ohta F."/>
            <person name="Nishizaka S."/>
            <person name="Haga S."/>
            <person name="Miura S."/>
            <person name="Morishita T."/>
            <person name="Kabeya Y."/>
            <person name="Terasawa K."/>
            <person name="Suzuki Y."/>
            <person name="Ishii Y."/>
            <person name="Asakawa S."/>
            <person name="Takano H."/>
            <person name="Ohta N."/>
            <person name="Kuroiwa H."/>
            <person name="Tanaka K."/>
            <person name="Shimizu N."/>
            <person name="Sugano S."/>
            <person name="Sato N."/>
            <person name="Nozaki H."/>
            <person name="Ogasawara N."/>
            <person name="Kohara Y."/>
            <person name="Kuroiwa T."/>
        </authorList>
    </citation>
    <scope>NUCLEOTIDE SEQUENCE [LARGE SCALE GENOMIC DNA]</scope>
    <source>
        <strain evidence="2 3">10D</strain>
    </source>
</reference>
<accession>M1VD12</accession>
<dbReference type="GO" id="GO:0005829">
    <property type="term" value="C:cytosol"/>
    <property type="evidence" value="ECO:0007669"/>
    <property type="project" value="TreeGrafter"/>
</dbReference>
<sequence>MTSSTEKLQSTEQPGQAKLRVQKRELGQTGLRVSVVGFGASPLGGVFREDIDETDACAAVYQALHDFGINFFDTSPYYGSTRSERVLGKALAQLGERDDYVLATKVGRYGPNNFDFSKERVRRSVEESMERLGVRRLDLVQCHDVEFAPSRRLIVEEALPALCQLKQEGVIGALGVTGYPLAIYRDIIEASTVELDVVLSYCHGCLCDTSLRDSGVLAYLREQNIGVLNASPLSMGLLTPDGPPAWHPAPPELKACCRTAAAWLASQQVNAGISTDLAEVALQFAVQRFAQDDVASTLVGIDGTITLRKNMQALAKPLDDMLLKGVQEILKPVRNVGWESGRPRSEWLEAAPGVRESA</sequence>
<dbReference type="InterPro" id="IPR044479">
    <property type="entry name" value="LGALDH-like"/>
</dbReference>
<dbReference type="HOGENOM" id="CLU_023205_2_3_1"/>
<dbReference type="InterPro" id="IPR020471">
    <property type="entry name" value="AKR"/>
</dbReference>
<dbReference type="PANTHER" id="PTHR42686:SF1">
    <property type="entry name" value="GH17980P-RELATED"/>
    <property type="match status" value="1"/>
</dbReference>
<evidence type="ECO:0000313" key="2">
    <source>
        <dbReference type="EMBL" id="BAM80572.1"/>
    </source>
</evidence>